<dbReference type="SUPFAM" id="SSF53146">
    <property type="entry name" value="Nitrogenase accessory factor-like"/>
    <property type="match status" value="1"/>
</dbReference>
<dbReference type="InterPro" id="IPR003731">
    <property type="entry name" value="Di-Nase_FeMo-co_biosynth"/>
</dbReference>
<dbReference type="InterPro" id="IPR051840">
    <property type="entry name" value="NifX/NifY_domain"/>
</dbReference>
<proteinExistence type="predicted"/>
<organism evidence="2 3">
    <name type="scientific">Pectinatus haikarae</name>
    <dbReference type="NCBI Taxonomy" id="349096"/>
    <lineage>
        <taxon>Bacteria</taxon>
        <taxon>Bacillati</taxon>
        <taxon>Bacillota</taxon>
        <taxon>Negativicutes</taxon>
        <taxon>Selenomonadales</taxon>
        <taxon>Selenomonadaceae</taxon>
        <taxon>Pectinatus</taxon>
    </lineage>
</organism>
<dbReference type="InterPro" id="IPR036105">
    <property type="entry name" value="DiNase_FeMo-co_biosyn_sf"/>
</dbReference>
<sequence>MSYKIAAASSDGIYVDRHFGHADLFYITEISDGGMCRFLEKRTVLSPCRHGVHDLQIMQEAVKLIADCQYVLCEAVGAGAAAILGQHHITPLETDESIDNAIRNIILYKKRVKNLQRTCS</sequence>
<dbReference type="Proteomes" id="UP001239167">
    <property type="component" value="Unassembled WGS sequence"/>
</dbReference>
<accession>A0ABT9YBA7</accession>
<dbReference type="Pfam" id="PF02579">
    <property type="entry name" value="Nitro_FeMo-Co"/>
    <property type="match status" value="1"/>
</dbReference>
<name>A0ABT9YBA7_9FIRM</name>
<dbReference type="PANTHER" id="PTHR33937:SF2">
    <property type="entry name" value="DINITROGENASE IRON-MOLYBDENUM COFACTOR BIOSYNTHESIS DOMAIN-CONTAINING PROTEIN"/>
    <property type="match status" value="1"/>
</dbReference>
<dbReference type="RefSeq" id="WP_196605528.1">
    <property type="nucleotide sequence ID" value="NZ_CP116940.1"/>
</dbReference>
<evidence type="ECO:0000259" key="1">
    <source>
        <dbReference type="Pfam" id="PF02579"/>
    </source>
</evidence>
<comment type="caution">
    <text evidence="2">The sequence shown here is derived from an EMBL/GenBank/DDBJ whole genome shotgun (WGS) entry which is preliminary data.</text>
</comment>
<protein>
    <submittedName>
        <fullName evidence="2">Fe-Mo cluster-binding NifX family protein</fullName>
    </submittedName>
</protein>
<evidence type="ECO:0000313" key="3">
    <source>
        <dbReference type="Proteomes" id="UP001239167"/>
    </source>
</evidence>
<feature type="domain" description="Dinitrogenase iron-molybdenum cofactor biosynthesis" evidence="1">
    <location>
        <begin position="12"/>
        <end position="104"/>
    </location>
</feature>
<evidence type="ECO:0000313" key="2">
    <source>
        <dbReference type="EMBL" id="MDQ0204507.1"/>
    </source>
</evidence>
<dbReference type="PANTHER" id="PTHR33937">
    <property type="entry name" value="IRON-MOLYBDENUM PROTEIN-RELATED-RELATED"/>
    <property type="match status" value="1"/>
</dbReference>
<gene>
    <name evidence="2" type="ORF">J2S01_002235</name>
</gene>
<reference evidence="2 3" key="1">
    <citation type="submission" date="2023-07" db="EMBL/GenBank/DDBJ databases">
        <title>Genomic Encyclopedia of Type Strains, Phase IV (KMG-IV): sequencing the most valuable type-strain genomes for metagenomic binning, comparative biology and taxonomic classification.</title>
        <authorList>
            <person name="Goeker M."/>
        </authorList>
    </citation>
    <scope>NUCLEOTIDE SEQUENCE [LARGE SCALE GENOMIC DNA]</scope>
    <source>
        <strain evidence="2 3">DSM 16980</strain>
    </source>
</reference>
<dbReference type="Gene3D" id="3.30.420.130">
    <property type="entry name" value="Dinitrogenase iron-molybdenum cofactor biosynthesis domain"/>
    <property type="match status" value="1"/>
</dbReference>
<keyword evidence="3" id="KW-1185">Reference proteome</keyword>
<dbReference type="EMBL" id="JAUSUE010000017">
    <property type="protein sequence ID" value="MDQ0204507.1"/>
    <property type="molecule type" value="Genomic_DNA"/>
</dbReference>